<evidence type="ECO:0008006" key="4">
    <source>
        <dbReference type="Google" id="ProtNLM"/>
    </source>
</evidence>
<keyword evidence="1" id="KW-0812">Transmembrane</keyword>
<reference evidence="3" key="1">
    <citation type="journal article" date="2015" name="J. Biotechnol.">
        <title>Complete genome sequence of Haloferax gibbonsii strain ARA6, a potential producer of polyhydroxyalkanoates and halocins isolated from Araruama, Rio de Janeiro, Brasil.</title>
        <authorList>
            <person name="Pinto L.H."/>
            <person name="D'Alincourt Carvalho-Assef A.P."/>
            <person name="Vieira R.P."/>
            <person name="Clementino M.M."/>
            <person name="Albano R.M."/>
        </authorList>
    </citation>
    <scope>NUCLEOTIDE SEQUENCE [LARGE SCALE GENOMIC DNA]</scope>
    <source>
        <strain evidence="3">ARA6</strain>
    </source>
</reference>
<dbReference type="AlphaFoldDB" id="A0A0K1IUJ9"/>
<evidence type="ECO:0000256" key="1">
    <source>
        <dbReference type="SAM" id="Phobius"/>
    </source>
</evidence>
<dbReference type="InterPro" id="IPR013783">
    <property type="entry name" value="Ig-like_fold"/>
</dbReference>
<dbReference type="Gene3D" id="2.60.40.10">
    <property type="entry name" value="Immunoglobulins"/>
    <property type="match status" value="2"/>
</dbReference>
<dbReference type="PATRIC" id="fig|35746.4.peg.2192"/>
<dbReference type="PANTHER" id="PTHR35902:SF6">
    <property type="entry name" value="CONSERVED WITHIN P. AEROPHILUM"/>
    <property type="match status" value="1"/>
</dbReference>
<keyword evidence="1" id="KW-1133">Transmembrane helix</keyword>
<accession>A0A0K1IUJ9</accession>
<evidence type="ECO:0000313" key="2">
    <source>
        <dbReference type="EMBL" id="AKU08109.1"/>
    </source>
</evidence>
<dbReference type="KEGG" id="hgi:ABY42_10275"/>
<protein>
    <recommendedName>
        <fullName evidence="4">CARDB domain-containing protein</fullName>
    </recommendedName>
</protein>
<dbReference type="EMBL" id="CP011947">
    <property type="protein sequence ID" value="AKU08109.1"/>
    <property type="molecule type" value="Genomic_DNA"/>
</dbReference>
<proteinExistence type="predicted"/>
<feature type="transmembrane region" description="Helical" evidence="1">
    <location>
        <begin position="463"/>
        <end position="483"/>
    </location>
</feature>
<sequence length="488" mass="49777">MKRFFSAVFALLLLTSSVGAVASTAGATEVAIHADASVSDPAPGEPFVVSVNLSNVGDESVDVTDVYLRDPSGAEYARAEDLGSLTAGREMSVPMSVTLDEEGRKRLTVQAAVRGQGGGYTRVSYPVYVDVEPPDEAAISFEHLDPVAGDERSVGVTVANGDTDAISNVKLTLGGDADVEDPKRVSASLAPGSKADYTYNVTFPEAGEHTLRGTVQYKTATGATRTATVEKAVTAETADIDTGLTATVAESNGSSVIQTTLTEYGNVGLTDVQFRAVVDGTVVERALVSDVDPKTSQTFALSGTDIPTGAVTIVAAYTAGGDAHTTETTIDYNPRELSNIELTGIEATRSGSTVTLSGDAANVGSSDADSVLMSVGDAAGVSPAAPNGEYFVGTVESSEFATFELTAETDSNGSVDSLPVEIRYSAGGEQFVRTVHVDLASSESAARGGAAASSSSGGGSSGFSVAALSIALAVAVGAAGVYWRRQQS</sequence>
<dbReference type="PANTHER" id="PTHR35902">
    <property type="entry name" value="S-LAYER DOMAIN-LIKE PROTEIN-RELATED"/>
    <property type="match status" value="1"/>
</dbReference>
<gene>
    <name evidence="2" type="ORF">ABY42_10275</name>
</gene>
<dbReference type="GeneID" id="25246348"/>
<keyword evidence="1" id="KW-0472">Membrane</keyword>
<dbReference type="RefSeq" id="WP_050459381.1">
    <property type="nucleotide sequence ID" value="NZ_CP011947.1"/>
</dbReference>
<name>A0A0K1IUJ9_HALGI</name>
<evidence type="ECO:0000313" key="3">
    <source>
        <dbReference type="Proteomes" id="UP000066124"/>
    </source>
</evidence>
<organism evidence="2 3">
    <name type="scientific">Haloferax gibbonsii</name>
    <dbReference type="NCBI Taxonomy" id="35746"/>
    <lineage>
        <taxon>Archaea</taxon>
        <taxon>Methanobacteriati</taxon>
        <taxon>Methanobacteriota</taxon>
        <taxon>Stenosarchaea group</taxon>
        <taxon>Halobacteria</taxon>
        <taxon>Halobacteriales</taxon>
        <taxon>Haloferacaceae</taxon>
        <taxon>Haloferax</taxon>
    </lineage>
</organism>
<dbReference type="Proteomes" id="UP000066124">
    <property type="component" value="Chromosome"/>
</dbReference>